<proteinExistence type="predicted"/>
<reference evidence="2" key="1">
    <citation type="submission" date="2011-06" db="EMBL/GenBank/DDBJ databases">
        <title>Complete genome sequence of Paenibacillus mucilaginosus KNP414.</title>
        <authorList>
            <person name="Wang J."/>
            <person name="Hu S."/>
            <person name="Hu X."/>
            <person name="Zhang B."/>
            <person name="Dong D."/>
            <person name="Zhang S."/>
            <person name="Zhao K."/>
            <person name="Wu D."/>
        </authorList>
    </citation>
    <scope>NUCLEOTIDE SEQUENCE [LARGE SCALE GENOMIC DNA]</scope>
    <source>
        <strain evidence="2">KNP414</strain>
    </source>
</reference>
<accession>F8F4Q1</accession>
<protein>
    <submittedName>
        <fullName evidence="1">Uncharacterized protein</fullName>
    </submittedName>
</protein>
<dbReference type="HOGENOM" id="CLU_3138558_0_0_9"/>
<dbReference type="AlphaFoldDB" id="F8F4Q1"/>
<dbReference type="EMBL" id="CP002869">
    <property type="protein sequence ID" value="AEI39443.1"/>
    <property type="molecule type" value="Genomic_DNA"/>
</dbReference>
<name>F8F4Q1_PAEMK</name>
<organism evidence="1 2">
    <name type="scientific">Paenibacillus mucilaginosus (strain KNP414)</name>
    <dbReference type="NCBI Taxonomy" id="1036673"/>
    <lineage>
        <taxon>Bacteria</taxon>
        <taxon>Bacillati</taxon>
        <taxon>Bacillota</taxon>
        <taxon>Bacilli</taxon>
        <taxon>Bacillales</taxon>
        <taxon>Paenibacillaceae</taxon>
        <taxon>Paenibacillus</taxon>
    </lineage>
</organism>
<sequence length="49" mass="5456">MSGNHGKYSHSELQFRYLKKIWEPCVGLGLVWTPGVGDFGSPLWVAGHL</sequence>
<reference evidence="1 2" key="2">
    <citation type="journal article" date="2013" name="Genome Announc.">
        <title>Genome Sequence of Growth-Improving Paenibacillus mucilaginosus Strain KNP414.</title>
        <authorList>
            <person name="Lu J.J."/>
            <person name="Wang J.F."/>
            <person name="Hu X.F."/>
        </authorList>
    </citation>
    <scope>NUCLEOTIDE SEQUENCE [LARGE SCALE GENOMIC DNA]</scope>
    <source>
        <strain evidence="1 2">KNP414</strain>
    </source>
</reference>
<dbReference type="KEGG" id="pms:KNP414_00853"/>
<dbReference type="Proteomes" id="UP000006620">
    <property type="component" value="Chromosome"/>
</dbReference>
<evidence type="ECO:0000313" key="1">
    <source>
        <dbReference type="EMBL" id="AEI39443.1"/>
    </source>
</evidence>
<gene>
    <name evidence="1" type="ordered locus">KNP414_00853</name>
</gene>
<evidence type="ECO:0000313" key="2">
    <source>
        <dbReference type="Proteomes" id="UP000006620"/>
    </source>
</evidence>